<comment type="subcellular location">
    <subcellularLocation>
        <location evidence="1">Membrane</location>
        <topology evidence="1">Multi-pass membrane protein</topology>
    </subcellularLocation>
</comment>
<evidence type="ECO:0000256" key="3">
    <source>
        <dbReference type="ARBA" id="ARBA00022989"/>
    </source>
</evidence>
<dbReference type="InterPro" id="IPR036259">
    <property type="entry name" value="MFS_trans_sf"/>
</dbReference>
<dbReference type="RefSeq" id="WP_182960480.1">
    <property type="nucleotide sequence ID" value="NZ_JABEQM010000013.1"/>
</dbReference>
<dbReference type="Pfam" id="PF07690">
    <property type="entry name" value="MFS_1"/>
    <property type="match status" value="1"/>
</dbReference>
<dbReference type="PANTHER" id="PTHR11662">
    <property type="entry name" value="SOLUTE CARRIER FAMILY 17"/>
    <property type="match status" value="1"/>
</dbReference>
<feature type="transmembrane region" description="Helical" evidence="5">
    <location>
        <begin position="230"/>
        <end position="252"/>
    </location>
</feature>
<keyword evidence="4 5" id="KW-0472">Membrane</keyword>
<protein>
    <submittedName>
        <fullName evidence="7">MFS transporter</fullName>
    </submittedName>
</protein>
<proteinExistence type="predicted"/>
<dbReference type="InterPro" id="IPR050382">
    <property type="entry name" value="MFS_Na/Anion_cotransporter"/>
</dbReference>
<dbReference type="GO" id="GO:0022857">
    <property type="term" value="F:transmembrane transporter activity"/>
    <property type="evidence" value="ECO:0007669"/>
    <property type="project" value="InterPro"/>
</dbReference>
<dbReference type="InterPro" id="IPR011701">
    <property type="entry name" value="MFS"/>
</dbReference>
<name>A0A7W4K9E0_9PROT</name>
<feature type="transmembrane region" description="Helical" evidence="5">
    <location>
        <begin position="93"/>
        <end position="117"/>
    </location>
</feature>
<evidence type="ECO:0000256" key="1">
    <source>
        <dbReference type="ARBA" id="ARBA00004141"/>
    </source>
</evidence>
<comment type="caution">
    <text evidence="7">The sequence shown here is derived from an EMBL/GenBank/DDBJ whole genome shotgun (WGS) entry which is preliminary data.</text>
</comment>
<evidence type="ECO:0000256" key="4">
    <source>
        <dbReference type="ARBA" id="ARBA00023136"/>
    </source>
</evidence>
<evidence type="ECO:0000313" key="8">
    <source>
        <dbReference type="Proteomes" id="UP000578030"/>
    </source>
</evidence>
<reference evidence="7 8" key="1">
    <citation type="submission" date="2020-04" db="EMBL/GenBank/DDBJ databases">
        <title>Description of novel Gluconacetobacter.</title>
        <authorList>
            <person name="Sombolestani A."/>
        </authorList>
    </citation>
    <scope>NUCLEOTIDE SEQUENCE [LARGE SCALE GENOMIC DNA]</scope>
    <source>
        <strain evidence="7 8">LMG 27802</strain>
    </source>
</reference>
<gene>
    <name evidence="7" type="ORF">HLH28_14605</name>
</gene>
<sequence length="426" mass="44207">MRGRAIAVQVQTNDIVASTKASRSHWVLAGLFGLGGFVGYLDRVNLSVIATPIAHELNLSNAGLGVVLSAFLWSYGLAQVPAGIIIDRFGTRLPVLISVIVWAISSFISAFVGSVIGLCLARLLLGLSEASIYPAMWRAVTERFSPAERGRATSCLDIGSKLSYVFGVPVIAGVLAYANWRACFLLTAAISLAYAALFAVIYPKDLPAGDGRRGLSSVAGSLKAMIPTRAIAGVAIGFASYTYVYYLLATWMPRLVELQLGVSTVHAGLYTALPWIVAVAGEVLVAGFLVDRLVLAGYDPIGVRKYMLAISLLASLMLVGAAYSHSFLIVMGCLTFSATGLAISTPLGVSMIGFVAGRENLGAVGASVNLVANISGAFAPVLTGFLLDRTGSFLGAAAGAGVVIALGVVGYTIVVPSPAALAAERD</sequence>
<evidence type="ECO:0000256" key="2">
    <source>
        <dbReference type="ARBA" id="ARBA00022692"/>
    </source>
</evidence>
<dbReference type="Gene3D" id="1.20.1250.20">
    <property type="entry name" value="MFS general substrate transporter like domains"/>
    <property type="match status" value="2"/>
</dbReference>
<dbReference type="GO" id="GO:0016020">
    <property type="term" value="C:membrane"/>
    <property type="evidence" value="ECO:0007669"/>
    <property type="project" value="UniProtKB-SubCell"/>
</dbReference>
<feature type="transmembrane region" description="Helical" evidence="5">
    <location>
        <begin position="62"/>
        <end position="86"/>
    </location>
</feature>
<dbReference type="InterPro" id="IPR020846">
    <property type="entry name" value="MFS_dom"/>
</dbReference>
<dbReference type="PROSITE" id="PS50850">
    <property type="entry name" value="MFS"/>
    <property type="match status" value="1"/>
</dbReference>
<dbReference type="Proteomes" id="UP000578030">
    <property type="component" value="Unassembled WGS sequence"/>
</dbReference>
<dbReference type="PANTHER" id="PTHR11662:SF399">
    <property type="entry name" value="FI19708P1-RELATED"/>
    <property type="match status" value="1"/>
</dbReference>
<feature type="transmembrane region" description="Helical" evidence="5">
    <location>
        <begin position="162"/>
        <end position="178"/>
    </location>
</feature>
<feature type="transmembrane region" description="Helical" evidence="5">
    <location>
        <begin position="184"/>
        <end position="203"/>
    </location>
</feature>
<feature type="transmembrane region" description="Helical" evidence="5">
    <location>
        <begin position="393"/>
        <end position="415"/>
    </location>
</feature>
<keyword evidence="8" id="KW-1185">Reference proteome</keyword>
<evidence type="ECO:0000313" key="7">
    <source>
        <dbReference type="EMBL" id="MBB2202784.1"/>
    </source>
</evidence>
<dbReference type="EMBL" id="JABEQM010000013">
    <property type="protein sequence ID" value="MBB2202784.1"/>
    <property type="molecule type" value="Genomic_DNA"/>
</dbReference>
<dbReference type="SUPFAM" id="SSF103473">
    <property type="entry name" value="MFS general substrate transporter"/>
    <property type="match status" value="1"/>
</dbReference>
<keyword evidence="2 5" id="KW-0812">Transmembrane</keyword>
<feature type="domain" description="Major facilitator superfamily (MFS) profile" evidence="6">
    <location>
        <begin position="28"/>
        <end position="419"/>
    </location>
</feature>
<feature type="transmembrane region" description="Helical" evidence="5">
    <location>
        <begin position="329"/>
        <end position="356"/>
    </location>
</feature>
<organism evidence="7 8">
    <name type="scientific">Gluconacetobacter tumulisoli</name>
    <dbReference type="NCBI Taxonomy" id="1286189"/>
    <lineage>
        <taxon>Bacteria</taxon>
        <taxon>Pseudomonadati</taxon>
        <taxon>Pseudomonadota</taxon>
        <taxon>Alphaproteobacteria</taxon>
        <taxon>Acetobacterales</taxon>
        <taxon>Acetobacteraceae</taxon>
        <taxon>Gluconacetobacter</taxon>
    </lineage>
</organism>
<evidence type="ECO:0000259" key="6">
    <source>
        <dbReference type="PROSITE" id="PS50850"/>
    </source>
</evidence>
<feature type="transmembrane region" description="Helical" evidence="5">
    <location>
        <begin position="272"/>
        <end position="294"/>
    </location>
</feature>
<evidence type="ECO:0000256" key="5">
    <source>
        <dbReference type="SAM" id="Phobius"/>
    </source>
</evidence>
<keyword evidence="3 5" id="KW-1133">Transmembrane helix</keyword>
<feature type="transmembrane region" description="Helical" evidence="5">
    <location>
        <begin position="368"/>
        <end position="387"/>
    </location>
</feature>
<accession>A0A7W4K9E0</accession>
<dbReference type="AlphaFoldDB" id="A0A7W4K9E0"/>
<feature type="transmembrane region" description="Helical" evidence="5">
    <location>
        <begin position="306"/>
        <end position="323"/>
    </location>
</feature>